<dbReference type="PANTHER" id="PTHR28094">
    <property type="entry name" value="MEIOTICALLY UP-REGULATED GENE 113 PROTEIN"/>
    <property type="match status" value="1"/>
</dbReference>
<dbReference type="PANTHER" id="PTHR28094:SF1">
    <property type="entry name" value="MEIOTICALLY UP-REGULATED GENE 113 PROTEIN"/>
    <property type="match status" value="1"/>
</dbReference>
<dbReference type="Pfam" id="PF10544">
    <property type="entry name" value="T5orf172"/>
    <property type="match status" value="1"/>
</dbReference>
<dbReference type="InterPro" id="IPR018306">
    <property type="entry name" value="Phage_T5_Orf172_DNA-bd"/>
</dbReference>
<dbReference type="InterPro" id="IPR053006">
    <property type="entry name" value="Meiosis_regulatory"/>
</dbReference>
<evidence type="ECO:0000313" key="3">
    <source>
        <dbReference type="Proteomes" id="UP000439903"/>
    </source>
</evidence>
<evidence type="ECO:0000259" key="1">
    <source>
        <dbReference type="Pfam" id="PF10544"/>
    </source>
</evidence>
<sequence length="215" mass="25826">MFLLTSTSKELSSDERKYYRSSARYFTKYKVDTWSASQYYKYKERKGGKKFRIEVQKEIFEMHLDDQLQNRQNGAFTTKEYLKLKNESKVTQLSLPVQQKDRIIAGRSPNNYINGRDYIRKDLPDQTKTLLRLEMEKDISKSDEAGYIYVFTIVDRQNTKQKYFKIGRGKDVEKRLKQWENKCNYNADLLEKFPTGYRCKYTHRVERLIHLDSQT</sequence>
<dbReference type="Proteomes" id="UP000439903">
    <property type="component" value="Unassembled WGS sequence"/>
</dbReference>
<proteinExistence type="predicted"/>
<accession>A0A8H4B0H7</accession>
<name>A0A8H4B0H7_GIGMA</name>
<dbReference type="OrthoDB" id="2417614at2759"/>
<dbReference type="EMBL" id="WTPW01000083">
    <property type="protein sequence ID" value="KAF0550623.1"/>
    <property type="molecule type" value="Genomic_DNA"/>
</dbReference>
<organism evidence="2 3">
    <name type="scientific">Gigaspora margarita</name>
    <dbReference type="NCBI Taxonomy" id="4874"/>
    <lineage>
        <taxon>Eukaryota</taxon>
        <taxon>Fungi</taxon>
        <taxon>Fungi incertae sedis</taxon>
        <taxon>Mucoromycota</taxon>
        <taxon>Glomeromycotina</taxon>
        <taxon>Glomeromycetes</taxon>
        <taxon>Diversisporales</taxon>
        <taxon>Gigasporaceae</taxon>
        <taxon>Gigaspora</taxon>
    </lineage>
</organism>
<protein>
    <submittedName>
        <fullName evidence="2">DUF1766-domain-containing protein</fullName>
    </submittedName>
</protein>
<dbReference type="AlphaFoldDB" id="A0A8H4B0H7"/>
<feature type="domain" description="Bacteriophage T5 Orf172 DNA-binding" evidence="1">
    <location>
        <begin position="146"/>
        <end position="211"/>
    </location>
</feature>
<evidence type="ECO:0000313" key="2">
    <source>
        <dbReference type="EMBL" id="KAF0550623.1"/>
    </source>
</evidence>
<gene>
    <name evidence="2" type="ORF">F8M41_024301</name>
</gene>
<comment type="caution">
    <text evidence="2">The sequence shown here is derived from an EMBL/GenBank/DDBJ whole genome shotgun (WGS) entry which is preliminary data.</text>
</comment>
<reference evidence="2 3" key="1">
    <citation type="journal article" date="2019" name="Environ. Microbiol.">
        <title>At the nexus of three kingdoms: the genome of the mycorrhizal fungus Gigaspora margarita provides insights into plant, endobacterial and fungal interactions.</title>
        <authorList>
            <person name="Venice F."/>
            <person name="Ghignone S."/>
            <person name="Salvioli di Fossalunga A."/>
            <person name="Amselem J."/>
            <person name="Novero M."/>
            <person name="Xianan X."/>
            <person name="Sedzielewska Toro K."/>
            <person name="Morin E."/>
            <person name="Lipzen A."/>
            <person name="Grigoriev I.V."/>
            <person name="Henrissat B."/>
            <person name="Martin F.M."/>
            <person name="Bonfante P."/>
        </authorList>
    </citation>
    <scope>NUCLEOTIDE SEQUENCE [LARGE SCALE GENOMIC DNA]</scope>
    <source>
        <strain evidence="2 3">BEG34</strain>
    </source>
</reference>
<keyword evidence="3" id="KW-1185">Reference proteome</keyword>